<feature type="compositionally biased region" description="Polar residues" evidence="1">
    <location>
        <begin position="84"/>
        <end position="95"/>
    </location>
</feature>
<dbReference type="EMBL" id="JBAKBA010000001">
    <property type="protein sequence ID" value="MEL0657657.1"/>
    <property type="molecule type" value="Genomic_DNA"/>
</dbReference>
<sequence length="118" mass="13038">MTYFISMLLLLITLSSNADSNSAESSKIIKSKSTEQKTTTQVPHNNGTDGLLKNTIIEPIENFNNLSKKVAVPKAPIPKVVTKEVQQTTPESSAAPTEKQQKIEIKTQRIKEDITIEN</sequence>
<evidence type="ECO:0000256" key="1">
    <source>
        <dbReference type="SAM" id="MobiDB-lite"/>
    </source>
</evidence>
<proteinExistence type="predicted"/>
<feature type="compositionally biased region" description="Low complexity" evidence="1">
    <location>
        <begin position="18"/>
        <end position="28"/>
    </location>
</feature>
<dbReference type="Proteomes" id="UP001366060">
    <property type="component" value="Unassembled WGS sequence"/>
</dbReference>
<comment type="caution">
    <text evidence="3">The sequence shown here is derived from an EMBL/GenBank/DDBJ whole genome shotgun (WGS) entry which is preliminary data.</text>
</comment>
<accession>A0ABU9H703</accession>
<organism evidence="3 4">
    <name type="scientific">Psychromonas arctica</name>
    <dbReference type="NCBI Taxonomy" id="168275"/>
    <lineage>
        <taxon>Bacteria</taxon>
        <taxon>Pseudomonadati</taxon>
        <taxon>Pseudomonadota</taxon>
        <taxon>Gammaproteobacteria</taxon>
        <taxon>Alteromonadales</taxon>
        <taxon>Psychromonadaceae</taxon>
        <taxon>Psychromonas</taxon>
    </lineage>
</organism>
<keyword evidence="4" id="KW-1185">Reference proteome</keyword>
<name>A0ABU9H703_9GAMM</name>
<feature type="region of interest" description="Disordered" evidence="1">
    <location>
        <begin position="83"/>
        <end position="102"/>
    </location>
</feature>
<keyword evidence="2" id="KW-0732">Signal</keyword>
<feature type="signal peptide" evidence="2">
    <location>
        <begin position="1"/>
        <end position="18"/>
    </location>
</feature>
<gene>
    <name evidence="3" type="ORF">V6255_00770</name>
</gene>
<evidence type="ECO:0000313" key="4">
    <source>
        <dbReference type="Proteomes" id="UP001366060"/>
    </source>
</evidence>
<evidence type="ECO:0000313" key="3">
    <source>
        <dbReference type="EMBL" id="MEL0657657.1"/>
    </source>
</evidence>
<reference evidence="3 4" key="1">
    <citation type="submission" date="2024-02" db="EMBL/GenBank/DDBJ databases">
        <title>Bacteria isolated from the canopy kelp, Nereocystis luetkeana.</title>
        <authorList>
            <person name="Pfister C.A."/>
            <person name="Younker I.T."/>
            <person name="Light S.H."/>
        </authorList>
    </citation>
    <scope>NUCLEOTIDE SEQUENCE [LARGE SCALE GENOMIC DNA]</scope>
    <source>
        <strain evidence="3 4">TI.2.07</strain>
    </source>
</reference>
<evidence type="ECO:0000256" key="2">
    <source>
        <dbReference type="SAM" id="SignalP"/>
    </source>
</evidence>
<protein>
    <submittedName>
        <fullName evidence="3">Uncharacterized protein</fullName>
    </submittedName>
</protein>
<feature type="region of interest" description="Disordered" evidence="1">
    <location>
        <begin position="18"/>
        <end position="51"/>
    </location>
</feature>
<dbReference type="RefSeq" id="WP_341626422.1">
    <property type="nucleotide sequence ID" value="NZ_JBAKBA010000001.1"/>
</dbReference>
<feature type="chain" id="PRO_5045452779" evidence="2">
    <location>
        <begin position="19"/>
        <end position="118"/>
    </location>
</feature>